<proteinExistence type="predicted"/>
<keyword evidence="1" id="KW-0472">Membrane</keyword>
<comment type="caution">
    <text evidence="2">The sequence shown here is derived from an EMBL/GenBank/DDBJ whole genome shotgun (WGS) entry which is preliminary data.</text>
</comment>
<keyword evidence="1" id="KW-0812">Transmembrane</keyword>
<dbReference type="AlphaFoldDB" id="A0A3S3TRS3"/>
<feature type="transmembrane region" description="Helical" evidence="1">
    <location>
        <begin position="12"/>
        <end position="33"/>
    </location>
</feature>
<gene>
    <name evidence="2" type="ORF">Metus_1254</name>
</gene>
<dbReference type="Proteomes" id="UP000288215">
    <property type="component" value="Unassembled WGS sequence"/>
</dbReference>
<reference evidence="2 3" key="1">
    <citation type="submission" date="2018-12" db="EMBL/GenBank/DDBJ databases">
        <title>The complete genome of the methanogenic archaea of the candidate phylum Verstraetearchaeota, obtained from the metagenome of underground thermal water.</title>
        <authorList>
            <person name="Kadnikov V.V."/>
            <person name="Mardanov A.V."/>
            <person name="Beletsky A.V."/>
            <person name="Karnachuk O.V."/>
            <person name="Ravin N.V."/>
        </authorList>
    </citation>
    <scope>NUCLEOTIDE SEQUENCE [LARGE SCALE GENOMIC DNA]</scope>
    <source>
        <strain evidence="2">Ch88</strain>
    </source>
</reference>
<protein>
    <submittedName>
        <fullName evidence="2">Uncharacterized protein</fullName>
    </submittedName>
</protein>
<dbReference type="EMBL" id="RXGA01000003">
    <property type="protein sequence ID" value="RWX73280.1"/>
    <property type="molecule type" value="Genomic_DNA"/>
</dbReference>
<evidence type="ECO:0000313" key="2">
    <source>
        <dbReference type="EMBL" id="RWX73280.1"/>
    </source>
</evidence>
<evidence type="ECO:0000313" key="3">
    <source>
        <dbReference type="Proteomes" id="UP000288215"/>
    </source>
</evidence>
<keyword evidence="1" id="KW-1133">Transmembrane helix</keyword>
<accession>A0A3S3TRS3</accession>
<name>A0A3S3TRS3_METS7</name>
<sequence length="244" mass="26694">MKHRSRRNVKEILIVGFLPVLILAALGNTYSLFFQTLEIQGVVHTGFWGGGGVEGPCIGIQKTIDGAFTNATTGEDISERTNLIHIGNANPPYFPTKFKLMICVHNCGNETLTEVEVTDRLENQFGVINWSVDRGNVTILSFPGPGNYSKDYIVWDIEELQEGEGVCLEMWIQTLQNPAGWYAPTSGNATYIINQGASVSAKGSSGELIAKTGSLSISLSPEDKNYIATILTQLPYSTPWEYSP</sequence>
<organism evidence="2 3">
    <name type="scientific">Methanosuratincola subterraneus</name>
    <dbReference type="NCBI Taxonomy" id="2593994"/>
    <lineage>
        <taxon>Archaea</taxon>
        <taxon>Thermoproteota</taxon>
        <taxon>Methanosuratincolia</taxon>
        <taxon>Candidatus Methanomethylicales</taxon>
        <taxon>Candidatus Methanomethylicaceae</taxon>
        <taxon>Candidatus Methanosuratincola (ex Vanwonterghem et al. 2016)</taxon>
    </lineage>
</organism>
<evidence type="ECO:0000256" key="1">
    <source>
        <dbReference type="SAM" id="Phobius"/>
    </source>
</evidence>